<evidence type="ECO:0000313" key="7">
    <source>
        <dbReference type="EMBL" id="CAD8210032.1"/>
    </source>
</evidence>
<comment type="caution">
    <text evidence="7">The sequence shown here is derived from an EMBL/GenBank/DDBJ whole genome shotgun (WGS) entry which is preliminary data.</text>
</comment>
<feature type="domain" description="Peptidase A1" evidence="6">
    <location>
        <begin position="37"/>
        <end position="345"/>
    </location>
</feature>
<feature type="active site" evidence="4">
    <location>
        <position position="229"/>
    </location>
</feature>
<dbReference type="PROSITE" id="PS51767">
    <property type="entry name" value="PEPTIDASE_A1"/>
    <property type="match status" value="1"/>
</dbReference>
<gene>
    <name evidence="7" type="ORF">POCTA_138.1.T1490102</name>
</gene>
<keyword evidence="1" id="KW-0645">Protease</keyword>
<dbReference type="EMBL" id="CAJJDP010000151">
    <property type="protein sequence ID" value="CAD8210032.1"/>
    <property type="molecule type" value="Genomic_DNA"/>
</dbReference>
<dbReference type="OMA" id="TFWINSI"/>
<name>A0A8S1YDW2_PAROT</name>
<dbReference type="GO" id="GO:0006508">
    <property type="term" value="P:proteolysis"/>
    <property type="evidence" value="ECO:0007669"/>
    <property type="project" value="UniProtKB-KW"/>
</dbReference>
<dbReference type="InterPro" id="IPR033121">
    <property type="entry name" value="PEPTIDASE_A1"/>
</dbReference>
<evidence type="ECO:0000256" key="1">
    <source>
        <dbReference type="ARBA" id="ARBA00022670"/>
    </source>
</evidence>
<feature type="active site" evidence="4">
    <location>
        <position position="55"/>
    </location>
</feature>
<evidence type="ECO:0000256" key="2">
    <source>
        <dbReference type="ARBA" id="ARBA00022750"/>
    </source>
</evidence>
<accession>A0A8S1YDW2</accession>
<protein>
    <recommendedName>
        <fullName evidence="6">Peptidase A1 domain-containing protein</fullName>
    </recommendedName>
</protein>
<keyword evidence="2" id="KW-0064">Aspartyl protease</keyword>
<dbReference type="PANTHER" id="PTHR47966:SF51">
    <property type="entry name" value="BETA-SITE APP-CLEAVING ENZYME, ISOFORM A-RELATED"/>
    <property type="match status" value="1"/>
</dbReference>
<keyword evidence="5" id="KW-0812">Transmembrane</keyword>
<dbReference type="PANTHER" id="PTHR47966">
    <property type="entry name" value="BETA-SITE APP-CLEAVING ENZYME, ISOFORM A-RELATED"/>
    <property type="match status" value="1"/>
</dbReference>
<keyword evidence="3" id="KW-0378">Hydrolase</keyword>
<dbReference type="InterPro" id="IPR034164">
    <property type="entry name" value="Pepsin-like_dom"/>
</dbReference>
<evidence type="ECO:0000256" key="5">
    <source>
        <dbReference type="SAM" id="Phobius"/>
    </source>
</evidence>
<organism evidence="7 8">
    <name type="scientific">Paramecium octaurelia</name>
    <dbReference type="NCBI Taxonomy" id="43137"/>
    <lineage>
        <taxon>Eukaryota</taxon>
        <taxon>Sar</taxon>
        <taxon>Alveolata</taxon>
        <taxon>Ciliophora</taxon>
        <taxon>Intramacronucleata</taxon>
        <taxon>Oligohymenophorea</taxon>
        <taxon>Peniculida</taxon>
        <taxon>Parameciidae</taxon>
        <taxon>Paramecium</taxon>
    </lineage>
</organism>
<dbReference type="OrthoDB" id="422879at2759"/>
<dbReference type="Pfam" id="PF00026">
    <property type="entry name" value="Asp"/>
    <property type="match status" value="1"/>
</dbReference>
<dbReference type="GO" id="GO:0004190">
    <property type="term" value="F:aspartic-type endopeptidase activity"/>
    <property type="evidence" value="ECO:0007669"/>
    <property type="project" value="UniProtKB-KW"/>
</dbReference>
<dbReference type="InterPro" id="IPR001461">
    <property type="entry name" value="Aspartic_peptidase_A1"/>
</dbReference>
<dbReference type="CDD" id="cd05471">
    <property type="entry name" value="pepsin_like"/>
    <property type="match status" value="1"/>
</dbReference>
<evidence type="ECO:0000256" key="3">
    <source>
        <dbReference type="ARBA" id="ARBA00022801"/>
    </source>
</evidence>
<dbReference type="Proteomes" id="UP000683925">
    <property type="component" value="Unassembled WGS sequence"/>
</dbReference>
<feature type="transmembrane region" description="Helical" evidence="5">
    <location>
        <begin position="366"/>
        <end position="387"/>
    </location>
</feature>
<dbReference type="FunFam" id="2.40.70.10:FF:000167">
    <property type="entry name" value="Uncharacterized protein"/>
    <property type="match status" value="1"/>
</dbReference>
<keyword evidence="8" id="KW-1185">Reference proteome</keyword>
<sequence length="418" mass="48638">MIFNLLFLYYAQGISISLFRKQQLDYTNMSNYENILFYGIIEVGTPPQFLSVQFDTGSNLLWVPSVDCTNCNWATAFSPDESETLNYTHKPIKIQYVTSEVSGFLVDDYVGLQGSNIRSFMPFLLVENQENILGNLTQGGMGLNNEISIQNMFDIAYEQGQLNNSIFVMQINQEPYQSRIYYNISEQKLNNGTQWLNSTSQHYWSFPIDQVQIKNQVKQLKQYNCAMVDSGSSCLYLTEDLFQLVMDSLLKVCKKYFLFILCPCYPNEYELQYFPDIVIYSKGYKFTISYQSYILYSSMNDGYCQLTLKSLKQFEDVFDCMLFGDTFLLNYIVIFDKQKNRIGFQNSSLELWDVAPQISNEYPLQIVGLTWFSLTAYFLILGVLFYYNNLMFKLGVENQKPSDQELPYDMSLQTLVKK</sequence>
<reference evidence="7" key="1">
    <citation type="submission" date="2021-01" db="EMBL/GenBank/DDBJ databases">
        <authorList>
            <consortium name="Genoscope - CEA"/>
            <person name="William W."/>
        </authorList>
    </citation>
    <scope>NUCLEOTIDE SEQUENCE</scope>
</reference>
<keyword evidence="5" id="KW-1133">Transmembrane helix</keyword>
<dbReference type="AlphaFoldDB" id="A0A8S1YDW2"/>
<keyword evidence="5" id="KW-0472">Membrane</keyword>
<evidence type="ECO:0000259" key="6">
    <source>
        <dbReference type="PROSITE" id="PS51767"/>
    </source>
</evidence>
<evidence type="ECO:0000256" key="4">
    <source>
        <dbReference type="PIRSR" id="PIRSR601461-1"/>
    </source>
</evidence>
<evidence type="ECO:0000313" key="8">
    <source>
        <dbReference type="Proteomes" id="UP000683925"/>
    </source>
</evidence>
<proteinExistence type="predicted"/>